<dbReference type="Proteomes" id="UP000614741">
    <property type="component" value="Unassembled WGS sequence"/>
</dbReference>
<evidence type="ECO:0000256" key="1">
    <source>
        <dbReference type="SAM" id="MobiDB-lite"/>
    </source>
</evidence>
<dbReference type="InterPro" id="IPR016181">
    <property type="entry name" value="Acyl_CoA_acyltransferase"/>
</dbReference>
<evidence type="ECO:0000313" key="3">
    <source>
        <dbReference type="EMBL" id="GIG40558.1"/>
    </source>
</evidence>
<dbReference type="PROSITE" id="PS51186">
    <property type="entry name" value="GNAT"/>
    <property type="match status" value="1"/>
</dbReference>
<organism evidence="3 4">
    <name type="scientific">Cellulomonas phragmiteti</name>
    <dbReference type="NCBI Taxonomy" id="478780"/>
    <lineage>
        <taxon>Bacteria</taxon>
        <taxon>Bacillati</taxon>
        <taxon>Actinomycetota</taxon>
        <taxon>Actinomycetes</taxon>
        <taxon>Micrococcales</taxon>
        <taxon>Cellulomonadaceae</taxon>
        <taxon>Cellulomonas</taxon>
    </lineage>
</organism>
<feature type="compositionally biased region" description="Low complexity" evidence="1">
    <location>
        <begin position="156"/>
        <end position="165"/>
    </location>
</feature>
<accession>A0ABQ4DMJ3</accession>
<gene>
    <name evidence="3" type="ORF">Cph01nite_23200</name>
</gene>
<protein>
    <recommendedName>
        <fullName evidence="2">N-acetyltransferase domain-containing protein</fullName>
    </recommendedName>
</protein>
<dbReference type="PANTHER" id="PTHR37817:SF1">
    <property type="entry name" value="N-ACETYLTRANSFERASE EIS"/>
    <property type="match status" value="1"/>
</dbReference>
<dbReference type="InterPro" id="IPR000182">
    <property type="entry name" value="GNAT_dom"/>
</dbReference>
<sequence length="410" mass="43627">MTTLPGGLELRTARPADLDQIAALLVERGEEPDALDHRLVVEGGLGWDACAVVVDGERVVSTATLLDETVRVGDVVLPAGQVELVATATGYEGRGLVRALMGWAHDRSRDRGHLLQVMIGIPYFYRLFGYEYAIDIPRARALRESRPPASPPVDPAPARGGAPAGSILRAATPADVPALVALQQEAQAPYDVAMPHPQERWGWLLAHEGSTTRVLERDGVVVASARTGPPDEGLLVAEAAAADATAAHDLLDGLRGLGEPLTIVHRPLTTPGRAWAEHLEPGGTDATQYYARLERPELVLDALRPVLTARLRAAGLGRDVVISTFGRHYRLPWTADAGLGRVEVGGPMQSPGVAGGAGVAPDLLPALLLGQLGIQGLERLHPDVYAPDADFYGALFPPLTADLLTYYLPW</sequence>
<proteinExistence type="predicted"/>
<dbReference type="Pfam" id="PF13527">
    <property type="entry name" value="Acetyltransf_9"/>
    <property type="match status" value="1"/>
</dbReference>
<name>A0ABQ4DMJ3_9CELL</name>
<dbReference type="Gene3D" id="3.40.630.30">
    <property type="match status" value="2"/>
</dbReference>
<dbReference type="PANTHER" id="PTHR37817">
    <property type="entry name" value="N-ACETYLTRANSFERASE EIS"/>
    <property type="match status" value="1"/>
</dbReference>
<feature type="region of interest" description="Disordered" evidence="1">
    <location>
        <begin position="143"/>
        <end position="165"/>
    </location>
</feature>
<dbReference type="RefSeq" id="WP_203674369.1">
    <property type="nucleotide sequence ID" value="NZ_BONP01000013.1"/>
</dbReference>
<keyword evidence="4" id="KW-1185">Reference proteome</keyword>
<feature type="domain" description="N-acetyltransferase" evidence="2">
    <location>
        <begin position="8"/>
        <end position="149"/>
    </location>
</feature>
<evidence type="ECO:0000259" key="2">
    <source>
        <dbReference type="PROSITE" id="PS51186"/>
    </source>
</evidence>
<dbReference type="SUPFAM" id="SSF55729">
    <property type="entry name" value="Acyl-CoA N-acyltransferases (Nat)"/>
    <property type="match status" value="1"/>
</dbReference>
<evidence type="ECO:0000313" key="4">
    <source>
        <dbReference type="Proteomes" id="UP000614741"/>
    </source>
</evidence>
<dbReference type="InterPro" id="IPR051554">
    <property type="entry name" value="Acetyltransferase_Eis"/>
</dbReference>
<dbReference type="EMBL" id="BONP01000013">
    <property type="protein sequence ID" value="GIG40558.1"/>
    <property type="molecule type" value="Genomic_DNA"/>
</dbReference>
<comment type="caution">
    <text evidence="3">The sequence shown here is derived from an EMBL/GenBank/DDBJ whole genome shotgun (WGS) entry which is preliminary data.</text>
</comment>
<reference evidence="3 4" key="1">
    <citation type="submission" date="2021-01" db="EMBL/GenBank/DDBJ databases">
        <title>Whole genome shotgun sequence of Cellulomonas phragmiteti NBRC 110785.</title>
        <authorList>
            <person name="Komaki H."/>
            <person name="Tamura T."/>
        </authorList>
    </citation>
    <scope>NUCLEOTIDE SEQUENCE [LARGE SCALE GENOMIC DNA]</scope>
    <source>
        <strain evidence="3 4">NBRC 110785</strain>
    </source>
</reference>